<proteinExistence type="predicted"/>
<comment type="caution">
    <text evidence="1">The sequence shown here is derived from an EMBL/GenBank/DDBJ whole genome shotgun (WGS) entry which is preliminary data.</text>
</comment>
<evidence type="ECO:0000313" key="1">
    <source>
        <dbReference type="EMBL" id="MBL0427822.1"/>
    </source>
</evidence>
<sequence length="65" mass="7215">MMTPAAVAKIQLAFAGNGMSAFWSESKELVVMAEHADMSLEQVMRAKSSKDGFPWVLREILSRVE</sequence>
<keyword evidence="2" id="KW-1185">Reference proteome</keyword>
<dbReference type="EMBL" id="JAEQND010000013">
    <property type="protein sequence ID" value="MBL0427822.1"/>
    <property type="molecule type" value="Genomic_DNA"/>
</dbReference>
<accession>A0ABS1JUC2</accession>
<name>A0ABS1JUC2_9BURK</name>
<evidence type="ECO:0000313" key="2">
    <source>
        <dbReference type="Proteomes" id="UP000622707"/>
    </source>
</evidence>
<reference evidence="1 2" key="1">
    <citation type="journal article" date="2017" name="Int. J. Syst. Evol. Microbiol.">
        <title>Ramlibacter alkalitolerans sp. nov., alkali-tolerant bacterium isolated from soil of ginseng.</title>
        <authorList>
            <person name="Lee D.H."/>
            <person name="Cha C.J."/>
        </authorList>
    </citation>
    <scope>NUCLEOTIDE SEQUENCE [LARGE SCALE GENOMIC DNA]</scope>
    <source>
        <strain evidence="1 2">KACC 19305</strain>
    </source>
</reference>
<organism evidence="1 2">
    <name type="scientific">Ramlibacter alkalitolerans</name>
    <dbReference type="NCBI Taxonomy" id="2039631"/>
    <lineage>
        <taxon>Bacteria</taxon>
        <taxon>Pseudomonadati</taxon>
        <taxon>Pseudomonadota</taxon>
        <taxon>Betaproteobacteria</taxon>
        <taxon>Burkholderiales</taxon>
        <taxon>Comamonadaceae</taxon>
        <taxon>Ramlibacter</taxon>
    </lineage>
</organism>
<dbReference type="Proteomes" id="UP000622707">
    <property type="component" value="Unassembled WGS sequence"/>
</dbReference>
<protein>
    <submittedName>
        <fullName evidence="1">Uncharacterized protein</fullName>
    </submittedName>
</protein>
<gene>
    <name evidence="1" type="ORF">JI746_22135</name>
</gene>